<sequence>MGLGIACRLLRRGENVSVLDLVVPPTARASLNEAALQGQAKWHSVEMDIRDEANVQSAVAEAIALFGPPGLALNCAGIVLNKTISAMKGEEFALVVDINLNGSFYFVHAVLPHLLPGSRLALIASVAGFTSNYAYSAYGASKFGVIGLAKTLRYEYSDSGIGITCVCPPEVETPLVFKEREQGDPVALGIKALGGCLSADYACDKIVAGLDKGTWMIIPGRRAKGMVLLSRLLPETFHAVMAHHIRKLRRTLAGKITTTET</sequence>
<evidence type="ECO:0000313" key="1">
    <source>
        <dbReference type="EMBL" id="QQD17097.1"/>
    </source>
</evidence>
<dbReference type="EMBL" id="CP066167">
    <property type="protein sequence ID" value="QQD17097.1"/>
    <property type="molecule type" value="Genomic_DNA"/>
</dbReference>
<dbReference type="KEGG" id="snan:I6N98_12040"/>
<dbReference type="GO" id="GO:0006666">
    <property type="term" value="P:3-keto-sphinganine metabolic process"/>
    <property type="evidence" value="ECO:0007669"/>
    <property type="project" value="TreeGrafter"/>
</dbReference>
<organism evidence="1 2">
    <name type="scientific">Spongiibacter nanhainus</name>
    <dbReference type="NCBI Taxonomy" id="2794344"/>
    <lineage>
        <taxon>Bacteria</taxon>
        <taxon>Pseudomonadati</taxon>
        <taxon>Pseudomonadota</taxon>
        <taxon>Gammaproteobacteria</taxon>
        <taxon>Cellvibrionales</taxon>
        <taxon>Spongiibacteraceae</taxon>
        <taxon>Spongiibacter</taxon>
    </lineage>
</organism>
<dbReference type="PANTHER" id="PTHR43550:SF6">
    <property type="entry name" value="SHORT CHAIN DEHYDROGENASE_REDUCTASE FAMILY PROTEIN (AFU_ORTHOLOGUE AFUA_2G08050)"/>
    <property type="match status" value="1"/>
</dbReference>
<dbReference type="GO" id="GO:0047560">
    <property type="term" value="F:3-dehydrosphinganine reductase activity"/>
    <property type="evidence" value="ECO:0007669"/>
    <property type="project" value="TreeGrafter"/>
</dbReference>
<dbReference type="SUPFAM" id="SSF51735">
    <property type="entry name" value="NAD(P)-binding Rossmann-fold domains"/>
    <property type="match status" value="1"/>
</dbReference>
<dbReference type="InterPro" id="IPR002347">
    <property type="entry name" value="SDR_fam"/>
</dbReference>
<dbReference type="PANTHER" id="PTHR43550">
    <property type="entry name" value="3-KETODIHYDROSPHINGOSINE REDUCTASE"/>
    <property type="match status" value="1"/>
</dbReference>
<dbReference type="PROSITE" id="PS00061">
    <property type="entry name" value="ADH_SHORT"/>
    <property type="match status" value="1"/>
</dbReference>
<dbReference type="GO" id="GO:0016020">
    <property type="term" value="C:membrane"/>
    <property type="evidence" value="ECO:0007669"/>
    <property type="project" value="GOC"/>
</dbReference>
<dbReference type="GO" id="GO:0030148">
    <property type="term" value="P:sphingolipid biosynthetic process"/>
    <property type="evidence" value="ECO:0007669"/>
    <property type="project" value="TreeGrafter"/>
</dbReference>
<reference evidence="1 2" key="1">
    <citation type="submission" date="2020-12" db="EMBL/GenBank/DDBJ databases">
        <authorList>
            <person name="Shan Y."/>
        </authorList>
    </citation>
    <scope>NUCLEOTIDE SEQUENCE [LARGE SCALE GENOMIC DNA]</scope>
    <source>
        <strain evidence="2">csc3.9</strain>
    </source>
</reference>
<evidence type="ECO:0000313" key="2">
    <source>
        <dbReference type="Proteomes" id="UP000596063"/>
    </source>
</evidence>
<dbReference type="Gene3D" id="3.40.50.720">
    <property type="entry name" value="NAD(P)-binding Rossmann-like Domain"/>
    <property type="match status" value="1"/>
</dbReference>
<protein>
    <submittedName>
        <fullName evidence="1">SDR family NAD(P)-dependent oxidoreductase</fullName>
    </submittedName>
</protein>
<dbReference type="InterPro" id="IPR020904">
    <property type="entry name" value="Sc_DH/Rdtase_CS"/>
</dbReference>
<accession>A0A7T4QYL9</accession>
<dbReference type="AlphaFoldDB" id="A0A7T4QYL9"/>
<gene>
    <name evidence="1" type="ORF">I6N98_12040</name>
</gene>
<name>A0A7T4QYL9_9GAMM</name>
<dbReference type="PRINTS" id="PR00081">
    <property type="entry name" value="GDHRDH"/>
</dbReference>
<dbReference type="Pfam" id="PF00106">
    <property type="entry name" value="adh_short"/>
    <property type="match status" value="1"/>
</dbReference>
<proteinExistence type="predicted"/>
<dbReference type="InterPro" id="IPR036291">
    <property type="entry name" value="NAD(P)-bd_dom_sf"/>
</dbReference>
<keyword evidence="2" id="KW-1185">Reference proteome</keyword>
<dbReference type="Proteomes" id="UP000596063">
    <property type="component" value="Chromosome"/>
</dbReference>